<keyword evidence="3" id="KW-1185">Reference proteome</keyword>
<evidence type="ECO:0000313" key="2">
    <source>
        <dbReference type="EMBL" id="MCC5601367.1"/>
    </source>
</evidence>
<evidence type="ECO:0000313" key="3">
    <source>
        <dbReference type="Proteomes" id="UP001199525"/>
    </source>
</evidence>
<dbReference type="EMBL" id="JAIVFQ010000030">
    <property type="protein sequence ID" value="MCC5601367.1"/>
    <property type="molecule type" value="Genomic_DNA"/>
</dbReference>
<sequence length="250" mass="27998">MNKKLIAAFVLTASILGVTKVNATQTSSQYTQRYIIQDMYGAAFTANGQTEDLISSPATPYPLNKTMWIFFPQQTNRPGEWVELGGGKGVTATSITIPNPQPQEQTYWDGHYFTYQRVTADGSRWYYEGRIGSANPTGSHRYKLERDLTQPNRWKSSVDNVAAYFITIAGASNYNVGKQLNIGIESQDNQHSFTNGTSVENIWSYPVGASGFQNYTGTEPIARETNSYGWYSGWFYSQNGSPNIIQFLRP</sequence>
<reference evidence="2 3" key="1">
    <citation type="journal article" date="2021" name="Microorganisms">
        <title>Genome Evolution of Filamentous Cyanobacterium Nostoc Species: From Facultative Symbiosis to Free Living.</title>
        <authorList>
            <person name="Huo D."/>
            <person name="Li H."/>
            <person name="Cai F."/>
            <person name="Guo X."/>
            <person name="Qiao Z."/>
            <person name="Wang W."/>
            <person name="Yu G."/>
            <person name="Li R."/>
        </authorList>
    </citation>
    <scope>NUCLEOTIDE SEQUENCE [LARGE SCALE GENOMIC DNA]</scope>
    <source>
        <strain evidence="2 3">CHAB 5714</strain>
    </source>
</reference>
<organism evidence="2 3">
    <name type="scientific">Nostoc favosum CHAB5714</name>
    <dbReference type="NCBI Taxonomy" id="2780399"/>
    <lineage>
        <taxon>Bacteria</taxon>
        <taxon>Bacillati</taxon>
        <taxon>Cyanobacteriota</taxon>
        <taxon>Cyanophyceae</taxon>
        <taxon>Nostocales</taxon>
        <taxon>Nostocaceae</taxon>
        <taxon>Nostoc</taxon>
        <taxon>Nostoc favosum</taxon>
    </lineage>
</organism>
<gene>
    <name evidence="2" type="ORF">LC586_19685</name>
</gene>
<dbReference type="RefSeq" id="WP_229486393.1">
    <property type="nucleotide sequence ID" value="NZ_JAIVFQ010000030.1"/>
</dbReference>
<feature type="signal peptide" evidence="1">
    <location>
        <begin position="1"/>
        <end position="23"/>
    </location>
</feature>
<evidence type="ECO:0000256" key="1">
    <source>
        <dbReference type="SAM" id="SignalP"/>
    </source>
</evidence>
<name>A0ABS8IB92_9NOSO</name>
<dbReference type="Proteomes" id="UP001199525">
    <property type="component" value="Unassembled WGS sequence"/>
</dbReference>
<proteinExistence type="predicted"/>
<protein>
    <submittedName>
        <fullName evidence="2">Uncharacterized protein</fullName>
    </submittedName>
</protein>
<feature type="chain" id="PRO_5046230207" evidence="1">
    <location>
        <begin position="24"/>
        <end position="250"/>
    </location>
</feature>
<keyword evidence="1" id="KW-0732">Signal</keyword>
<accession>A0ABS8IB92</accession>
<comment type="caution">
    <text evidence="2">The sequence shown here is derived from an EMBL/GenBank/DDBJ whole genome shotgun (WGS) entry which is preliminary data.</text>
</comment>